<gene>
    <name evidence="2" type="ORF">BofuT4_P129060.1</name>
</gene>
<dbReference type="EMBL" id="FQ790350">
    <property type="protein sequence ID" value="CCD54206.1"/>
    <property type="molecule type" value="Genomic_DNA"/>
</dbReference>
<organism evidence="2 3">
    <name type="scientific">Botryotinia fuckeliana (strain T4)</name>
    <name type="common">Noble rot fungus</name>
    <name type="synonym">Botrytis cinerea</name>
    <dbReference type="NCBI Taxonomy" id="999810"/>
    <lineage>
        <taxon>Eukaryota</taxon>
        <taxon>Fungi</taxon>
        <taxon>Dikarya</taxon>
        <taxon>Ascomycota</taxon>
        <taxon>Pezizomycotina</taxon>
        <taxon>Leotiomycetes</taxon>
        <taxon>Helotiales</taxon>
        <taxon>Sclerotiniaceae</taxon>
        <taxon>Botrytis</taxon>
    </lineage>
</organism>
<evidence type="ECO:0000313" key="2">
    <source>
        <dbReference type="EMBL" id="CCD54206.1"/>
    </source>
</evidence>
<accession>G2YRF8</accession>
<sequence>MKKKKRFKERLYFSASISTATISTHSKHSSSVAPKSSRPEHRHFVSPSA</sequence>
<feature type="compositionally biased region" description="Low complexity" evidence="1">
    <location>
        <begin position="23"/>
        <end position="36"/>
    </location>
</feature>
<name>G2YRF8_BOTF4</name>
<reference evidence="3" key="1">
    <citation type="journal article" date="2011" name="PLoS Genet.">
        <title>Genomic analysis of the necrotrophic fungal pathogens Sclerotinia sclerotiorum and Botrytis cinerea.</title>
        <authorList>
            <person name="Amselem J."/>
            <person name="Cuomo C.A."/>
            <person name="van Kan J.A."/>
            <person name="Viaud M."/>
            <person name="Benito E.P."/>
            <person name="Couloux A."/>
            <person name="Coutinho P.M."/>
            <person name="de Vries R.P."/>
            <person name="Dyer P.S."/>
            <person name="Fillinger S."/>
            <person name="Fournier E."/>
            <person name="Gout L."/>
            <person name="Hahn M."/>
            <person name="Kohn L."/>
            <person name="Lapalu N."/>
            <person name="Plummer K.M."/>
            <person name="Pradier J.M."/>
            <person name="Quevillon E."/>
            <person name="Sharon A."/>
            <person name="Simon A."/>
            <person name="ten Have A."/>
            <person name="Tudzynski B."/>
            <person name="Tudzynski P."/>
            <person name="Wincker P."/>
            <person name="Andrew M."/>
            <person name="Anthouard V."/>
            <person name="Beever R.E."/>
            <person name="Beffa R."/>
            <person name="Benoit I."/>
            <person name="Bouzid O."/>
            <person name="Brault B."/>
            <person name="Chen Z."/>
            <person name="Choquer M."/>
            <person name="Collemare J."/>
            <person name="Cotton P."/>
            <person name="Danchin E.G."/>
            <person name="Da Silva C."/>
            <person name="Gautier A."/>
            <person name="Giraud C."/>
            <person name="Giraud T."/>
            <person name="Gonzalez C."/>
            <person name="Grossetete S."/>
            <person name="Guldener U."/>
            <person name="Henrissat B."/>
            <person name="Howlett B.J."/>
            <person name="Kodira C."/>
            <person name="Kretschmer M."/>
            <person name="Lappartient A."/>
            <person name="Leroch M."/>
            <person name="Levis C."/>
            <person name="Mauceli E."/>
            <person name="Neuveglise C."/>
            <person name="Oeser B."/>
            <person name="Pearson M."/>
            <person name="Poulain J."/>
            <person name="Poussereau N."/>
            <person name="Quesneville H."/>
            <person name="Rascle C."/>
            <person name="Schumacher J."/>
            <person name="Segurens B."/>
            <person name="Sexton A."/>
            <person name="Silva E."/>
            <person name="Sirven C."/>
            <person name="Soanes D.M."/>
            <person name="Talbot N.J."/>
            <person name="Templeton M."/>
            <person name="Yandava C."/>
            <person name="Yarden O."/>
            <person name="Zeng Q."/>
            <person name="Rollins J.A."/>
            <person name="Lebrun M.H."/>
            <person name="Dickman M."/>
        </authorList>
    </citation>
    <scope>NUCLEOTIDE SEQUENCE [LARGE SCALE GENOMIC DNA]</scope>
    <source>
        <strain evidence="3">T4</strain>
    </source>
</reference>
<dbReference type="Proteomes" id="UP000008177">
    <property type="component" value="Unplaced contigs"/>
</dbReference>
<feature type="region of interest" description="Disordered" evidence="1">
    <location>
        <begin position="23"/>
        <end position="49"/>
    </location>
</feature>
<proteinExistence type="predicted"/>
<evidence type="ECO:0000256" key="1">
    <source>
        <dbReference type="SAM" id="MobiDB-lite"/>
    </source>
</evidence>
<dbReference type="AlphaFoldDB" id="G2YRF8"/>
<dbReference type="HOGENOM" id="CLU_3142922_0_0_1"/>
<dbReference type="InParanoid" id="G2YRF8"/>
<protein>
    <submittedName>
        <fullName evidence="2">Uncharacterized protein</fullName>
    </submittedName>
</protein>
<evidence type="ECO:0000313" key="3">
    <source>
        <dbReference type="Proteomes" id="UP000008177"/>
    </source>
</evidence>